<dbReference type="EMBL" id="WFKJ01000003">
    <property type="protein sequence ID" value="KAB7892668.1"/>
    <property type="molecule type" value="Genomic_DNA"/>
</dbReference>
<feature type="transmembrane region" description="Helical" evidence="1">
    <location>
        <begin position="164"/>
        <end position="192"/>
    </location>
</feature>
<feature type="transmembrane region" description="Helical" evidence="1">
    <location>
        <begin position="204"/>
        <end position="223"/>
    </location>
</feature>
<keyword evidence="3" id="KW-0012">Acyltransferase</keyword>
<feature type="transmembrane region" description="Helical" evidence="1">
    <location>
        <begin position="315"/>
        <end position="336"/>
    </location>
</feature>
<keyword evidence="1" id="KW-0812">Transmembrane</keyword>
<reference evidence="3 4" key="1">
    <citation type="submission" date="2019-10" db="EMBL/GenBank/DDBJ databases">
        <title>Poseidonibacter ostreae sp. nov., isolated from the gut of the Ostrea denselamellosa.</title>
        <authorList>
            <person name="Choi A."/>
        </authorList>
    </citation>
    <scope>NUCLEOTIDE SEQUENCE [LARGE SCALE GENOMIC DNA]</scope>
    <source>
        <strain evidence="3 4">SJOD-M-5</strain>
    </source>
</reference>
<name>A0ABQ6VPN0_9BACT</name>
<feature type="transmembrane region" description="Helical" evidence="1">
    <location>
        <begin position="286"/>
        <end position="309"/>
    </location>
</feature>
<keyword evidence="4" id="KW-1185">Reference proteome</keyword>
<evidence type="ECO:0000313" key="4">
    <source>
        <dbReference type="Proteomes" id="UP000461010"/>
    </source>
</evidence>
<evidence type="ECO:0000259" key="2">
    <source>
        <dbReference type="Pfam" id="PF01757"/>
    </source>
</evidence>
<feature type="transmembrane region" description="Helical" evidence="1">
    <location>
        <begin position="139"/>
        <end position="158"/>
    </location>
</feature>
<feature type="transmembrane region" description="Helical" evidence="1">
    <location>
        <begin position="243"/>
        <end position="265"/>
    </location>
</feature>
<proteinExistence type="predicted"/>
<dbReference type="PANTHER" id="PTHR23028">
    <property type="entry name" value="ACETYLTRANSFERASE"/>
    <property type="match status" value="1"/>
</dbReference>
<protein>
    <submittedName>
        <fullName evidence="3">Acyltransferase family protein</fullName>
    </submittedName>
</protein>
<dbReference type="InterPro" id="IPR002656">
    <property type="entry name" value="Acyl_transf_3_dom"/>
</dbReference>
<dbReference type="RefSeq" id="WP_152187934.1">
    <property type="nucleotide sequence ID" value="NZ_WFKJ01000003.1"/>
</dbReference>
<dbReference type="Proteomes" id="UP000461010">
    <property type="component" value="Unassembled WGS sequence"/>
</dbReference>
<gene>
    <name evidence="3" type="ORF">GBG18_02080</name>
</gene>
<evidence type="ECO:0000256" key="1">
    <source>
        <dbReference type="SAM" id="Phobius"/>
    </source>
</evidence>
<dbReference type="Pfam" id="PF01757">
    <property type="entry name" value="Acyl_transf_3"/>
    <property type="match status" value="1"/>
</dbReference>
<feature type="transmembrane region" description="Helical" evidence="1">
    <location>
        <begin position="80"/>
        <end position="98"/>
    </location>
</feature>
<feature type="transmembrane region" description="Helical" evidence="1">
    <location>
        <begin position="7"/>
        <end position="26"/>
    </location>
</feature>
<organism evidence="3 4">
    <name type="scientific">Poseidonibacter ostreae</name>
    <dbReference type="NCBI Taxonomy" id="2654171"/>
    <lineage>
        <taxon>Bacteria</taxon>
        <taxon>Pseudomonadati</taxon>
        <taxon>Campylobacterota</taxon>
        <taxon>Epsilonproteobacteria</taxon>
        <taxon>Campylobacterales</taxon>
        <taxon>Arcobacteraceae</taxon>
        <taxon>Poseidonibacter</taxon>
    </lineage>
</organism>
<keyword evidence="1" id="KW-0472">Membrane</keyword>
<sequence>MTKEVSLYFDLSRFIAAFLVMVYHFSYERFSGGLYPMYFGHEAVIVFFILSGYVISFVADTKEDNFKSYFISRFSRLYSVVLPVLVLIPVFDIVGQYIDSSLYVGKTADSYYIIRLIANLTFSQEFWMFSFRYLSDGPLWSLGYEFWYYVLFGFSIFLKGKKKYIILTLTTLLIGPKILLLLPVWLFGVWIYGFHKNNSLDKSIARIIFFIIPIAFLYCFTYYNEINQFIYSIIGDDIKSKLGFSAGFITDYITGFFVGLHILSVKYINIVSLNKMLGGGRKVIRFFANSSFSIYLFHFPIFLFFAALLNHNPNSILDIIILFSITLASCLALAQVTENKKHIYKKYITILWEKVESRIKK</sequence>
<feature type="domain" description="Acyltransferase 3" evidence="2">
    <location>
        <begin position="8"/>
        <end position="334"/>
    </location>
</feature>
<dbReference type="InterPro" id="IPR050879">
    <property type="entry name" value="Acyltransferase_3"/>
</dbReference>
<comment type="caution">
    <text evidence="3">The sequence shown here is derived from an EMBL/GenBank/DDBJ whole genome shotgun (WGS) entry which is preliminary data.</text>
</comment>
<accession>A0ABQ6VPN0</accession>
<evidence type="ECO:0000313" key="3">
    <source>
        <dbReference type="EMBL" id="KAB7892668.1"/>
    </source>
</evidence>
<dbReference type="GO" id="GO:0016746">
    <property type="term" value="F:acyltransferase activity"/>
    <property type="evidence" value="ECO:0007669"/>
    <property type="project" value="UniProtKB-KW"/>
</dbReference>
<feature type="transmembrane region" description="Helical" evidence="1">
    <location>
        <begin position="38"/>
        <end position="59"/>
    </location>
</feature>
<keyword evidence="3" id="KW-0808">Transferase</keyword>
<keyword evidence="1" id="KW-1133">Transmembrane helix</keyword>